<feature type="non-terminal residue" evidence="1">
    <location>
        <position position="155"/>
    </location>
</feature>
<organism evidence="1 2">
    <name type="scientific">Homarus americanus</name>
    <name type="common">American lobster</name>
    <dbReference type="NCBI Taxonomy" id="6706"/>
    <lineage>
        <taxon>Eukaryota</taxon>
        <taxon>Metazoa</taxon>
        <taxon>Ecdysozoa</taxon>
        <taxon>Arthropoda</taxon>
        <taxon>Crustacea</taxon>
        <taxon>Multicrustacea</taxon>
        <taxon>Malacostraca</taxon>
        <taxon>Eumalacostraca</taxon>
        <taxon>Eucarida</taxon>
        <taxon>Decapoda</taxon>
        <taxon>Pleocyemata</taxon>
        <taxon>Astacidea</taxon>
        <taxon>Nephropoidea</taxon>
        <taxon>Nephropidae</taxon>
        <taxon>Homarus</taxon>
    </lineage>
</organism>
<accession>A0A8J5MWE1</accession>
<dbReference type="Proteomes" id="UP000747542">
    <property type="component" value="Unassembled WGS sequence"/>
</dbReference>
<feature type="non-terminal residue" evidence="1">
    <location>
        <position position="1"/>
    </location>
</feature>
<sequence length="155" mass="16753">EVDGGWLVRSSVCVLEVSIHPCCLPRSLPPSTVPPLYTEQKTMAPTRSVATLLLAVWVSGGAKAVMVSTGVTFRRLTSDGHCGQSQLVMQVASLTQCAAVCAREPACEGFSSTRSSVSQYRECATIHNVTPTDLDPYYLCYVRGELIQPDISHLH</sequence>
<dbReference type="EMBL" id="JAHLQT010022636">
    <property type="protein sequence ID" value="KAG7166146.1"/>
    <property type="molecule type" value="Genomic_DNA"/>
</dbReference>
<keyword evidence="2" id="KW-1185">Reference proteome</keyword>
<reference evidence="1" key="1">
    <citation type="journal article" date="2021" name="Sci. Adv.">
        <title>The American lobster genome reveals insights on longevity, neural, and immune adaptations.</title>
        <authorList>
            <person name="Polinski J.M."/>
            <person name="Zimin A.V."/>
            <person name="Clark K.F."/>
            <person name="Kohn A.B."/>
            <person name="Sadowski N."/>
            <person name="Timp W."/>
            <person name="Ptitsyn A."/>
            <person name="Khanna P."/>
            <person name="Romanova D.Y."/>
            <person name="Williams P."/>
            <person name="Greenwood S.J."/>
            <person name="Moroz L.L."/>
            <person name="Walt D.R."/>
            <person name="Bodnar A.G."/>
        </authorList>
    </citation>
    <scope>NUCLEOTIDE SEQUENCE</scope>
    <source>
        <strain evidence="1">GMGI-L3</strain>
    </source>
</reference>
<evidence type="ECO:0008006" key="3">
    <source>
        <dbReference type="Google" id="ProtNLM"/>
    </source>
</evidence>
<comment type="caution">
    <text evidence="1">The sequence shown here is derived from an EMBL/GenBank/DDBJ whole genome shotgun (WGS) entry which is preliminary data.</text>
</comment>
<proteinExistence type="predicted"/>
<name>A0A8J5MWE1_HOMAM</name>
<evidence type="ECO:0000313" key="1">
    <source>
        <dbReference type="EMBL" id="KAG7166146.1"/>
    </source>
</evidence>
<gene>
    <name evidence="1" type="ORF">Hamer_G010960</name>
</gene>
<dbReference type="AlphaFoldDB" id="A0A8J5MWE1"/>
<protein>
    <recommendedName>
        <fullName evidence="3">Apple domain-containing protein</fullName>
    </recommendedName>
</protein>
<evidence type="ECO:0000313" key="2">
    <source>
        <dbReference type="Proteomes" id="UP000747542"/>
    </source>
</evidence>